<reference evidence="1 2" key="1">
    <citation type="submission" date="2020-05" db="EMBL/GenBank/DDBJ databases">
        <title>Complete genome sequencing of Campylobacter and Arcobacter type strains.</title>
        <authorList>
            <person name="Miller W.G."/>
            <person name="Yee E."/>
        </authorList>
    </citation>
    <scope>NUCLEOTIDE SEQUENCE [LARGE SCALE GENOMIC DNA]</scope>
    <source>
        <strain evidence="1 2">LMG 26156</strain>
    </source>
</reference>
<keyword evidence="2" id="KW-1185">Reference proteome</keyword>
<dbReference type="AlphaFoldDB" id="A0AAE7B6Y1"/>
<organism evidence="1 2">
    <name type="scientific">Arcobacter venerupis</name>
    <dbReference type="NCBI Taxonomy" id="1054033"/>
    <lineage>
        <taxon>Bacteria</taxon>
        <taxon>Pseudomonadati</taxon>
        <taxon>Campylobacterota</taxon>
        <taxon>Epsilonproteobacteria</taxon>
        <taxon>Campylobacterales</taxon>
        <taxon>Arcobacteraceae</taxon>
        <taxon>Arcobacter</taxon>
    </lineage>
</organism>
<proteinExistence type="predicted"/>
<dbReference type="RefSeq" id="WP_128358307.1">
    <property type="nucleotide sequence ID" value="NZ_CP053840.1"/>
</dbReference>
<accession>A0AAE7B6Y1</accession>
<evidence type="ECO:0000313" key="1">
    <source>
        <dbReference type="EMBL" id="QKF65736.1"/>
    </source>
</evidence>
<dbReference type="KEGG" id="avp:AVENP_0156"/>
<dbReference type="EMBL" id="CP053840">
    <property type="protein sequence ID" value="QKF65736.1"/>
    <property type="molecule type" value="Genomic_DNA"/>
</dbReference>
<sequence>MKKILIIFFIFFSFSFSLELNLNNFEDRQAALRDVKTLILYEESIAKAYEEYILTNYSIPTLTQITSLIENISLINPINSTFTLDGTLMKISYGLIDEIKADSSIKALYESNTYRKRTFFRNDKISFILEDEFAKHLYDLIKQSGEIINCPTNSGTITKVNCKQSNHIYIGVTNIKKDTRVNTYEPDVYLMVYSIDKFKTGPIVITADSTEYTQSEFDSIPKGALLYDVVGVKYVKTIDGIKALK</sequence>
<gene>
    <name evidence="1" type="ORF">AVENP_0156</name>
</gene>
<protein>
    <submittedName>
        <fullName evidence="1">Uncharacterized protein</fullName>
    </submittedName>
</protein>
<evidence type="ECO:0000313" key="2">
    <source>
        <dbReference type="Proteomes" id="UP000503482"/>
    </source>
</evidence>
<name>A0AAE7B6Y1_9BACT</name>
<dbReference type="Proteomes" id="UP000503482">
    <property type="component" value="Chromosome"/>
</dbReference>